<gene>
    <name evidence="1" type="ORF">G3I70_46455</name>
</gene>
<proteinExistence type="predicted"/>
<name>A0A6L9QXE6_9ACTN</name>
<accession>A0A6L9QXE6</accession>
<dbReference type="InterPro" id="IPR015315">
    <property type="entry name" value="DUF1963"/>
</dbReference>
<protein>
    <submittedName>
        <fullName evidence="1">DUF1963 domain-containing protein</fullName>
    </submittedName>
</protein>
<dbReference type="Proteomes" id="UP000475532">
    <property type="component" value="Unassembled WGS sequence"/>
</dbReference>
<dbReference type="InterPro" id="IPR035948">
    <property type="entry name" value="YwqG-like_sf"/>
</dbReference>
<evidence type="ECO:0000313" key="2">
    <source>
        <dbReference type="Proteomes" id="UP000475532"/>
    </source>
</evidence>
<dbReference type="EMBL" id="JAAGLI010001252">
    <property type="protein sequence ID" value="NEA29896.1"/>
    <property type="molecule type" value="Genomic_DNA"/>
</dbReference>
<reference evidence="1 2" key="1">
    <citation type="submission" date="2020-01" db="EMBL/GenBank/DDBJ databases">
        <title>Insect and environment-associated Actinomycetes.</title>
        <authorList>
            <person name="Currrie C."/>
            <person name="Chevrette M."/>
            <person name="Carlson C."/>
            <person name="Stubbendieck R."/>
            <person name="Wendt-Pienkowski E."/>
        </authorList>
    </citation>
    <scope>NUCLEOTIDE SEQUENCE [LARGE SCALE GENOMIC DNA]</scope>
    <source>
        <strain evidence="1 2">SID10258</strain>
    </source>
</reference>
<dbReference type="AlphaFoldDB" id="A0A6L9QXE6"/>
<sequence>MDHQGEFRRAALELGIPDDEISRFSQHLRLSIGLYAGGNGSPVGQFGGLPQLPVGMKWPSAGDSSLPLLFSVDCGAVPRVDGFDLPADGTLLFFVDQEMDHGDASGRYAQVVYVPAGTETAVAEASGSVYVRERLDVSSRLVAELPLWLQEGDEDEDWHEYWEDLDWEDMSPFQQQLVRYMERDLPHLDELRTLAYGLWPSGAGVLIGGYADDDVIHSIAEQTLAGREKAGEIPAIPIAKWSSHLEEERHRLTSEWISLARELPEYEVYCTSFVIRHDDLAAARLDKALAVTSFEAP</sequence>
<dbReference type="Gene3D" id="2.30.320.10">
    <property type="entry name" value="YwqG-like"/>
    <property type="match status" value="1"/>
</dbReference>
<dbReference type="Pfam" id="PF09234">
    <property type="entry name" value="DUF1963"/>
    <property type="match status" value="1"/>
</dbReference>
<evidence type="ECO:0000313" key="1">
    <source>
        <dbReference type="EMBL" id="NEA29896.1"/>
    </source>
</evidence>
<organism evidence="1 2">
    <name type="scientific">Actinomadura bangladeshensis</name>
    <dbReference type="NCBI Taxonomy" id="453573"/>
    <lineage>
        <taxon>Bacteria</taxon>
        <taxon>Bacillati</taxon>
        <taxon>Actinomycetota</taxon>
        <taxon>Actinomycetes</taxon>
        <taxon>Streptosporangiales</taxon>
        <taxon>Thermomonosporaceae</taxon>
        <taxon>Actinomadura</taxon>
    </lineage>
</organism>
<comment type="caution">
    <text evidence="1">The sequence shown here is derived from an EMBL/GenBank/DDBJ whole genome shotgun (WGS) entry which is preliminary data.</text>
</comment>
<dbReference type="SUPFAM" id="SSF103032">
    <property type="entry name" value="Hypothetical protein YwqG"/>
    <property type="match status" value="1"/>
</dbReference>